<dbReference type="AlphaFoldDB" id="A0A8H2ZWQ1"/>
<evidence type="ECO:0000256" key="1">
    <source>
        <dbReference type="SAM" id="MobiDB-lite"/>
    </source>
</evidence>
<dbReference type="Proteomes" id="UP000624404">
    <property type="component" value="Unassembled WGS sequence"/>
</dbReference>
<feature type="region of interest" description="Disordered" evidence="1">
    <location>
        <begin position="114"/>
        <end position="166"/>
    </location>
</feature>
<organism evidence="2 3">
    <name type="scientific">Sclerotinia trifoliorum</name>
    <dbReference type="NCBI Taxonomy" id="28548"/>
    <lineage>
        <taxon>Eukaryota</taxon>
        <taxon>Fungi</taxon>
        <taxon>Dikarya</taxon>
        <taxon>Ascomycota</taxon>
        <taxon>Pezizomycotina</taxon>
        <taxon>Leotiomycetes</taxon>
        <taxon>Helotiales</taxon>
        <taxon>Sclerotiniaceae</taxon>
        <taxon>Sclerotinia</taxon>
    </lineage>
</organism>
<dbReference type="EMBL" id="CAJHIA010000033">
    <property type="protein sequence ID" value="CAD6448981.1"/>
    <property type="molecule type" value="Genomic_DNA"/>
</dbReference>
<sequence>MLQTSRFELSRLEWLNKRGWKNFQDFMVTYGYDAMSAADHMKAEEVLCDYRSSDPFANREEIDAGNDEDGELEELEELEEGGDEMVGMVGLDEGKDGEKQEIISDAMIDVKDVLEGSHDGGDGMEDNNEREYEEEERDEILDLMTDDDHDDDLEDCNEDDRPDGTERDIVELHISAPEQERLESIYGIRCENEGIQEWLIGHGWSRLEDYMEYLGMNHGNDNDVEPVGNSIKGEMRLEVGDIRAGIEEDTEEMDMEDDTRHENERNADREDFISERMIDEEDFPRRKESSNFDGGNLTANLLMTDIAGQIRNSQEIEGWLIEQGYPNLFWFMLGHGLDFYDDELICVVGSQIKTIVENGIQNGLEVLEQGFKGLNAGDNQN</sequence>
<accession>A0A8H2ZWQ1</accession>
<gene>
    <name evidence="2" type="ORF">SCLTRI_LOCUS8772</name>
</gene>
<evidence type="ECO:0000313" key="2">
    <source>
        <dbReference type="EMBL" id="CAD6448981.1"/>
    </source>
</evidence>
<keyword evidence="3" id="KW-1185">Reference proteome</keyword>
<feature type="compositionally biased region" description="Acidic residues" evidence="1">
    <location>
        <begin position="122"/>
        <end position="161"/>
    </location>
</feature>
<comment type="caution">
    <text evidence="2">The sequence shown here is derived from an EMBL/GenBank/DDBJ whole genome shotgun (WGS) entry which is preliminary data.</text>
</comment>
<protein>
    <submittedName>
        <fullName evidence="2">99471bb3-3602-4810-87c8-288c27a5f3ee</fullName>
    </submittedName>
</protein>
<name>A0A8H2ZWQ1_9HELO</name>
<evidence type="ECO:0000313" key="3">
    <source>
        <dbReference type="Proteomes" id="UP000624404"/>
    </source>
</evidence>
<proteinExistence type="predicted"/>
<dbReference type="OrthoDB" id="3551662at2759"/>
<reference evidence="2" key="1">
    <citation type="submission" date="2020-10" db="EMBL/GenBank/DDBJ databases">
        <authorList>
            <person name="Kusch S."/>
        </authorList>
    </citation>
    <scope>NUCLEOTIDE SEQUENCE</scope>
    <source>
        <strain evidence="2">SwB9</strain>
    </source>
</reference>